<sequence length="157" mass="18937">MSYMTLEQYQRKWIFTHQSMPVPEEDWCHIKPMTEARAAQFWKENVSAQSPDSERMSNQDWPMKASNWDSEVNWMSAWDSENEELPEEIESFLDWQADVTVYFCYEKYNIIETKWSIFKKYWKNFLFYDDGPILLGRRRSQALWFATNGSVKLGNRS</sequence>
<comment type="caution">
    <text evidence="1">The sequence shown here is derived from an EMBL/GenBank/DDBJ whole genome shotgun (WGS) entry which is preliminary data.</text>
</comment>
<protein>
    <submittedName>
        <fullName evidence="1">DUF2947 domain-containing protein</fullName>
    </submittedName>
</protein>
<evidence type="ECO:0000313" key="1">
    <source>
        <dbReference type="EMBL" id="MCJ2375228.1"/>
    </source>
</evidence>
<gene>
    <name evidence="1" type="ORF">LNL84_00085</name>
</gene>
<keyword evidence="2" id="KW-1185">Reference proteome</keyword>
<dbReference type="RefSeq" id="WP_244354059.1">
    <property type="nucleotide sequence ID" value="NZ_JAJNNZ010000001.1"/>
</dbReference>
<dbReference type="InterPro" id="IPR021334">
    <property type="entry name" value="DUF2947"/>
</dbReference>
<dbReference type="Pfam" id="PF11163">
    <property type="entry name" value="DUF2947"/>
    <property type="match status" value="1"/>
</dbReference>
<dbReference type="AlphaFoldDB" id="A0A9X1W791"/>
<proteinExistence type="predicted"/>
<reference evidence="1" key="1">
    <citation type="submission" date="2021-11" db="EMBL/GenBank/DDBJ databases">
        <title>Vibrio ZSDE26 sp. nov. and Vibrio ZSDZ34 sp. nov., isolated from coastal seawater in Qingdao.</title>
        <authorList>
            <person name="Zhang P."/>
        </authorList>
    </citation>
    <scope>NUCLEOTIDE SEQUENCE</scope>
    <source>
        <strain evidence="1">ZSDZ34</strain>
    </source>
</reference>
<accession>A0A9X1W791</accession>
<name>A0A9X1W791_9VIBR</name>
<evidence type="ECO:0000313" key="2">
    <source>
        <dbReference type="Proteomes" id="UP001139488"/>
    </source>
</evidence>
<organism evidence="1 2">
    <name type="scientific">Vibrio gelatinilyticus</name>
    <dbReference type="NCBI Taxonomy" id="2893468"/>
    <lineage>
        <taxon>Bacteria</taxon>
        <taxon>Pseudomonadati</taxon>
        <taxon>Pseudomonadota</taxon>
        <taxon>Gammaproteobacteria</taxon>
        <taxon>Vibrionales</taxon>
        <taxon>Vibrionaceae</taxon>
        <taxon>Vibrio</taxon>
    </lineage>
</organism>
<dbReference type="Proteomes" id="UP001139488">
    <property type="component" value="Unassembled WGS sequence"/>
</dbReference>
<dbReference type="EMBL" id="JAJNNZ010000001">
    <property type="protein sequence ID" value="MCJ2375228.1"/>
    <property type="molecule type" value="Genomic_DNA"/>
</dbReference>